<name>A0A0M0BMH7_9ARCH</name>
<dbReference type="EMBL" id="LFWZ01000052">
    <property type="protein sequence ID" value="KON29758.1"/>
    <property type="molecule type" value="Genomic_DNA"/>
</dbReference>
<dbReference type="AlphaFoldDB" id="A0A0M0BMH7"/>
<accession>A0A0M0BMH7</accession>
<sequence>MAPAQSTIAEQEAAKVRNNAKLTLSASERERAVNTLAIPTDWSIELSCMIVPASSMAPAANAMIK</sequence>
<comment type="caution">
    <text evidence="1">The sequence shown here is derived from an EMBL/GenBank/DDBJ whole genome shotgun (WGS) entry which is preliminary data.</text>
</comment>
<reference evidence="1 2" key="1">
    <citation type="submission" date="2015-06" db="EMBL/GenBank/DDBJ databases">
        <title>New insights into the roles of widespread benthic archaea in carbon and nitrogen cycling.</title>
        <authorList>
            <person name="Lazar C.S."/>
            <person name="Baker B.J."/>
            <person name="Seitz K.W."/>
            <person name="Hyde A.S."/>
            <person name="Dick G.J."/>
            <person name="Hinrichs K.-U."/>
            <person name="Teske A.P."/>
        </authorList>
    </citation>
    <scope>NUCLEOTIDE SEQUENCE [LARGE SCALE GENOMIC DNA]</scope>
    <source>
        <strain evidence="1">DG-45</strain>
    </source>
</reference>
<dbReference type="Proteomes" id="UP000037210">
    <property type="component" value="Unassembled WGS sequence"/>
</dbReference>
<evidence type="ECO:0000313" key="1">
    <source>
        <dbReference type="EMBL" id="KON29758.1"/>
    </source>
</evidence>
<evidence type="ECO:0000313" key="2">
    <source>
        <dbReference type="Proteomes" id="UP000037210"/>
    </source>
</evidence>
<organism evidence="1 2">
    <name type="scientific">miscellaneous Crenarchaeota group-15 archaeon DG-45</name>
    <dbReference type="NCBI Taxonomy" id="1685127"/>
    <lineage>
        <taxon>Archaea</taxon>
        <taxon>Candidatus Bathyarchaeota</taxon>
        <taxon>MCG-15</taxon>
    </lineage>
</organism>
<proteinExistence type="predicted"/>
<gene>
    <name evidence="1" type="ORF">AC482_05645</name>
</gene>
<protein>
    <submittedName>
        <fullName evidence="1">Uncharacterized protein</fullName>
    </submittedName>
</protein>